<proteinExistence type="predicted"/>
<dbReference type="InterPro" id="IPR011990">
    <property type="entry name" value="TPR-like_helical_dom_sf"/>
</dbReference>
<evidence type="ECO:0000259" key="2">
    <source>
        <dbReference type="PROSITE" id="PS50104"/>
    </source>
</evidence>
<dbReference type="InterPro" id="IPR035897">
    <property type="entry name" value="Toll_tir_struct_dom_sf"/>
</dbReference>
<dbReference type="Proteomes" id="UP001589943">
    <property type="component" value="Unassembled WGS sequence"/>
</dbReference>
<keyword evidence="1" id="KW-0472">Membrane</keyword>
<accession>A0ABV6PKT0</accession>
<feature type="transmembrane region" description="Helical" evidence="1">
    <location>
        <begin position="180"/>
        <end position="202"/>
    </location>
</feature>
<sequence length="516" mass="57289">MGRPGAEPDAPRYRAFISYSHANDGFAHWLHRRLERYVLPRGPETAAERLSPIFLDRAELAAGTDLSQQVRAALDASAALIVVCSPAAAQSRWVALEIELFRQLHPDRPILAALLAGEPADAFPAPLTHHAGMVIEPLAADFRKQGDGRRLGLLKVIAGLTALPLDRLVQRDAIARQRRVMVITAGAVVLSLVLAAMLFVALRERAEAQRQRADAEGMVEFMLTDLRDRLKGVGRLEIMDSVNRKAMEHYRADNNVRDLPDDMLQRRARLLTAMGEDDMEQGKRDAALEKFQAAYRVTDDLLKRDPGNTDRIFNHAQSEYWVGSVSFEIQDKPATQKHWQAYLALAQRLVAIEPAKIDWQRELGYAENNLCALALAEPIQPDSAKQHCSAAVTANKAIAAFEPDKVQSQFDYLNALGWEADAALKSGRGQEALTIRLQQRDIARKLPGRFPGDARALQANLQVMLGLAQTYAAIGQADEAATVAKEGLLLANDLERRDPSNKSWSNWRRKLMKLST</sequence>
<keyword evidence="4" id="KW-1185">Reference proteome</keyword>
<dbReference type="RefSeq" id="WP_379481893.1">
    <property type="nucleotide sequence ID" value="NZ_JBHLTL010000011.1"/>
</dbReference>
<dbReference type="Gene3D" id="3.40.50.10140">
    <property type="entry name" value="Toll/interleukin-1 receptor homology (TIR) domain"/>
    <property type="match status" value="1"/>
</dbReference>
<dbReference type="InterPro" id="IPR000157">
    <property type="entry name" value="TIR_dom"/>
</dbReference>
<protein>
    <submittedName>
        <fullName evidence="3">Toll/interleukin-1 receptor domain-containing protein</fullName>
    </submittedName>
</protein>
<evidence type="ECO:0000313" key="3">
    <source>
        <dbReference type="EMBL" id="MFC0590433.1"/>
    </source>
</evidence>
<organism evidence="3 4">
    <name type="scientific">Novosphingobium aquiterrae</name>
    <dbReference type="NCBI Taxonomy" id="624388"/>
    <lineage>
        <taxon>Bacteria</taxon>
        <taxon>Pseudomonadati</taxon>
        <taxon>Pseudomonadota</taxon>
        <taxon>Alphaproteobacteria</taxon>
        <taxon>Sphingomonadales</taxon>
        <taxon>Sphingomonadaceae</taxon>
        <taxon>Novosphingobium</taxon>
    </lineage>
</organism>
<comment type="caution">
    <text evidence="3">The sequence shown here is derived from an EMBL/GenBank/DDBJ whole genome shotgun (WGS) entry which is preliminary data.</text>
</comment>
<dbReference type="SUPFAM" id="SSF52200">
    <property type="entry name" value="Toll/Interleukin receptor TIR domain"/>
    <property type="match status" value="1"/>
</dbReference>
<reference evidence="3 4" key="1">
    <citation type="submission" date="2024-09" db="EMBL/GenBank/DDBJ databases">
        <authorList>
            <person name="Sun Q."/>
            <person name="Mori K."/>
        </authorList>
    </citation>
    <scope>NUCLEOTIDE SEQUENCE [LARGE SCALE GENOMIC DNA]</scope>
    <source>
        <strain evidence="3 4">NCAIM B.02537</strain>
    </source>
</reference>
<keyword evidence="1" id="KW-0812">Transmembrane</keyword>
<feature type="domain" description="TIR" evidence="2">
    <location>
        <begin position="11"/>
        <end position="160"/>
    </location>
</feature>
<dbReference type="EMBL" id="JBHLTL010000011">
    <property type="protein sequence ID" value="MFC0590433.1"/>
    <property type="molecule type" value="Genomic_DNA"/>
</dbReference>
<dbReference type="Pfam" id="PF13676">
    <property type="entry name" value="TIR_2"/>
    <property type="match status" value="1"/>
</dbReference>
<name>A0ABV6PKT0_9SPHN</name>
<dbReference type="PROSITE" id="PS50104">
    <property type="entry name" value="TIR"/>
    <property type="match status" value="1"/>
</dbReference>
<dbReference type="Gene3D" id="1.25.40.10">
    <property type="entry name" value="Tetratricopeptide repeat domain"/>
    <property type="match status" value="1"/>
</dbReference>
<keyword evidence="1" id="KW-1133">Transmembrane helix</keyword>
<evidence type="ECO:0000313" key="4">
    <source>
        <dbReference type="Proteomes" id="UP001589943"/>
    </source>
</evidence>
<evidence type="ECO:0000256" key="1">
    <source>
        <dbReference type="SAM" id="Phobius"/>
    </source>
</evidence>
<keyword evidence="3" id="KW-0675">Receptor</keyword>
<gene>
    <name evidence="3" type="ORF">ACFFF7_13560</name>
</gene>